<feature type="signal peptide" evidence="1">
    <location>
        <begin position="1"/>
        <end position="20"/>
    </location>
</feature>
<dbReference type="PROSITE" id="PS51257">
    <property type="entry name" value="PROKAR_LIPOPROTEIN"/>
    <property type="match status" value="1"/>
</dbReference>
<comment type="caution">
    <text evidence="2">The sequence shown here is derived from an EMBL/GenBank/DDBJ whole genome shotgun (WGS) entry which is preliminary data.</text>
</comment>
<dbReference type="OrthoDB" id="622163at2"/>
<dbReference type="Pfam" id="PF12771">
    <property type="entry name" value="SusD-like_2"/>
    <property type="match status" value="1"/>
</dbReference>
<feature type="chain" id="PRO_5012976664" description="SusD/RagB family nutrient-binding outer membrane lipoprotein" evidence="1">
    <location>
        <begin position="21"/>
        <end position="502"/>
    </location>
</feature>
<dbReference type="Gene3D" id="1.25.40.390">
    <property type="match status" value="1"/>
</dbReference>
<reference evidence="2 3" key="1">
    <citation type="submission" date="2016-03" db="EMBL/GenBank/DDBJ databases">
        <title>Genome sequence of Pontibacter sp. nov., of the family cytophagaceae, isolated from marine sediment of the Yellow Sea, China.</title>
        <authorList>
            <person name="Zhang G."/>
            <person name="Zhang R."/>
        </authorList>
    </citation>
    <scope>NUCLEOTIDE SEQUENCE [LARGE SCALE GENOMIC DNA]</scope>
    <source>
        <strain evidence="2 3">S10-8</strain>
    </source>
</reference>
<evidence type="ECO:0000313" key="2">
    <source>
        <dbReference type="EMBL" id="OKL41136.1"/>
    </source>
</evidence>
<dbReference type="EMBL" id="LVWA01000004">
    <property type="protein sequence ID" value="OKL41136.1"/>
    <property type="molecule type" value="Genomic_DNA"/>
</dbReference>
<organism evidence="2 3">
    <name type="scientific">Pontibacter flavimaris</name>
    <dbReference type="NCBI Taxonomy" id="1797110"/>
    <lineage>
        <taxon>Bacteria</taxon>
        <taxon>Pseudomonadati</taxon>
        <taxon>Bacteroidota</taxon>
        <taxon>Cytophagia</taxon>
        <taxon>Cytophagales</taxon>
        <taxon>Hymenobacteraceae</taxon>
        <taxon>Pontibacter</taxon>
    </lineage>
</organism>
<keyword evidence="3" id="KW-1185">Reference proteome</keyword>
<proteinExistence type="predicted"/>
<name>A0A1Q5PFX5_9BACT</name>
<dbReference type="RefSeq" id="WP_073851751.1">
    <property type="nucleotide sequence ID" value="NZ_LVWA01000004.1"/>
</dbReference>
<dbReference type="InterPro" id="IPR011990">
    <property type="entry name" value="TPR-like_helical_dom_sf"/>
</dbReference>
<dbReference type="AlphaFoldDB" id="A0A1Q5PFX5"/>
<protein>
    <recommendedName>
        <fullName evidence="4">SusD/RagB family nutrient-binding outer membrane lipoprotein</fullName>
    </recommendedName>
</protein>
<evidence type="ECO:0000256" key="1">
    <source>
        <dbReference type="SAM" id="SignalP"/>
    </source>
</evidence>
<sequence>MKKRFIYLALGLVLAQGFTACETVDFGDINENPNGPNDPYPAGLLSGAIQSFATMTGRQGVLNPTLYVQYQSQVTYTDEMLYAETPASWATYYNRVLPNLNAVIDIARDEAQHTPELLAQGDPSLQLGEALIFRAIVLKRLTDSWGDAPFTEAFKGLDNLTPAYDTQEQIYTQLIADLQEGRDLLAEGGSVAPIGDILYDGDLDNWQKLANSVLMQAALQLSEVDATSSIDAVGVFNEALNHPAGAIENIEEEAWFRYESLTAYQNPFNRNRRADYFLADEFVDALQGDAKSAEGSLNPTSNTTFDARIKVYGTSATAEGVPYGYNDESGTGKNKMSTIIWAAEAPLPVMTAAYTYLNRAEAAARGWTSEVAADMLTKGIQKSFETWDEKAGAKVDFRPEEVSTYVAARLVNAATVGMLQVIGEEKWKALYPQGFDAWAEWRRTGYPALNPAEDALNDGAIARRYNYPVEESTLNNANLQAGISGLAPAADKNSSRVWWDVE</sequence>
<evidence type="ECO:0008006" key="4">
    <source>
        <dbReference type="Google" id="ProtNLM"/>
    </source>
</evidence>
<gene>
    <name evidence="2" type="ORF">A3841_15035</name>
</gene>
<accession>A0A1Q5PFX5</accession>
<dbReference type="STRING" id="1797110.A3841_15035"/>
<dbReference type="InterPro" id="IPR041662">
    <property type="entry name" value="SusD-like_2"/>
</dbReference>
<dbReference type="SUPFAM" id="SSF48452">
    <property type="entry name" value="TPR-like"/>
    <property type="match status" value="1"/>
</dbReference>
<dbReference type="Proteomes" id="UP000186551">
    <property type="component" value="Unassembled WGS sequence"/>
</dbReference>
<keyword evidence="1" id="KW-0732">Signal</keyword>
<evidence type="ECO:0000313" key="3">
    <source>
        <dbReference type="Proteomes" id="UP000186551"/>
    </source>
</evidence>